<sequence>MRIPEHKLNEIRKDFGEDKKAVEMFFNSVFMSLDTPIGEDGSTYDAPDESKEYNLDLLGAYIKSLMHQYLNHKEFQVLRLSFGLDCDKHSAKQIASILGMKGDSSYVRVSQLKKQAIEKLVDNVPYSQVVDYL</sequence>
<reference evidence="1" key="2">
    <citation type="journal article" date="2017" name="Nat. Commun.">
        <title>Single-virus genomics reveals hidden cosmopolitan and abundant viruses.</title>
        <authorList>
            <person name="Martinez-Hernandez F."/>
            <person name="Fornas O."/>
            <person name="Lluesma Gomez M."/>
            <person name="Bolduc B."/>
            <person name="de la Cruz Pena M.J."/>
            <person name="Martinez J.M."/>
            <person name="Anton J."/>
            <person name="Gasol J.M."/>
            <person name="Rosselli R."/>
            <person name="Rodriguez-Valera F."/>
            <person name="Sullivan M.B."/>
            <person name="Acinas S.G."/>
            <person name="Martinez-Garcia M."/>
        </authorList>
    </citation>
    <scope>NUCLEOTIDE SEQUENCE</scope>
</reference>
<dbReference type="Gene3D" id="1.20.140.160">
    <property type="match status" value="1"/>
</dbReference>
<reference evidence="1" key="1">
    <citation type="submission" date="2016-10" db="EMBL/GenBank/DDBJ databases">
        <authorList>
            <person name="Varghese N."/>
        </authorList>
    </citation>
    <scope>NUCLEOTIDE SEQUENCE</scope>
</reference>
<dbReference type="InterPro" id="IPR013324">
    <property type="entry name" value="RNA_pol_sigma_r3/r4-like"/>
</dbReference>
<dbReference type="SUPFAM" id="SSF88659">
    <property type="entry name" value="Sigma3 and sigma4 domains of RNA polymerase sigma factors"/>
    <property type="match status" value="1"/>
</dbReference>
<dbReference type="EMBL" id="KY052812">
    <property type="protein sequence ID" value="ASF00051.1"/>
    <property type="molecule type" value="Genomic_DNA"/>
</dbReference>
<accession>A0A218MLB2</accession>
<name>A0A218MLB2_9VIRU</name>
<organism evidence="1">
    <name type="scientific">uncultured virus</name>
    <dbReference type="NCBI Taxonomy" id="340016"/>
    <lineage>
        <taxon>Viruses</taxon>
        <taxon>environmental samples</taxon>
    </lineage>
</organism>
<evidence type="ECO:0000313" key="1">
    <source>
        <dbReference type="EMBL" id="ASF00051.1"/>
    </source>
</evidence>
<proteinExistence type="predicted"/>
<protein>
    <submittedName>
        <fullName evidence="1">Uncharacterized protein</fullName>
    </submittedName>
</protein>